<dbReference type="Proteomes" id="UP001220610">
    <property type="component" value="Chromosome"/>
</dbReference>
<evidence type="ECO:0000313" key="2">
    <source>
        <dbReference type="Proteomes" id="UP001220610"/>
    </source>
</evidence>
<sequence length="64" mass="7237">MRKYILISVLFAGALFSNGCSKSDELVPANKSVLREYVLPPASFMTPDERAVIDERRDEYNSIL</sequence>
<organism evidence="1 2">
    <name type="scientific">Candidatus Pseudobacter hemicellulosilyticus</name>
    <dbReference type="NCBI Taxonomy" id="3121375"/>
    <lineage>
        <taxon>Bacteria</taxon>
        <taxon>Pseudomonadati</taxon>
        <taxon>Bacteroidota</taxon>
        <taxon>Chitinophagia</taxon>
        <taxon>Chitinophagales</taxon>
        <taxon>Chitinophagaceae</taxon>
        <taxon>Pseudobacter</taxon>
    </lineage>
</organism>
<dbReference type="EMBL" id="CP119311">
    <property type="protein sequence ID" value="WEK34248.1"/>
    <property type="molecule type" value="Genomic_DNA"/>
</dbReference>
<name>A0AAJ6BEP1_9BACT</name>
<proteinExistence type="predicted"/>
<reference evidence="1" key="1">
    <citation type="submission" date="2023-03" db="EMBL/GenBank/DDBJ databases">
        <title>Andean soil-derived lignocellulolytic bacterial consortium as a source of novel taxa and putative plastic-active enzymes.</title>
        <authorList>
            <person name="Diaz-Garcia L."/>
            <person name="Chuvochina M."/>
            <person name="Feuerriegel G."/>
            <person name="Bunk B."/>
            <person name="Sproer C."/>
            <person name="Streit W.R."/>
            <person name="Rodriguez L.M."/>
            <person name="Overmann J."/>
            <person name="Jimenez D.J."/>
        </authorList>
    </citation>
    <scope>NUCLEOTIDE SEQUENCE</scope>
    <source>
        <strain evidence="1">MAG 7</strain>
    </source>
</reference>
<dbReference type="AlphaFoldDB" id="A0AAJ6BEP1"/>
<protein>
    <submittedName>
        <fullName evidence="1">Uncharacterized protein</fullName>
    </submittedName>
</protein>
<accession>A0AAJ6BEP1</accession>
<gene>
    <name evidence="1" type="ORF">P0Y53_17310</name>
</gene>
<evidence type="ECO:0000313" key="1">
    <source>
        <dbReference type="EMBL" id="WEK34248.1"/>
    </source>
</evidence>